<evidence type="ECO:0000313" key="1">
    <source>
        <dbReference type="EMBL" id="KAF5761416.1"/>
    </source>
</evidence>
<comment type="caution">
    <text evidence="1">The sequence shown here is derived from an EMBL/GenBank/DDBJ whole genome shotgun (WGS) entry which is preliminary data.</text>
</comment>
<dbReference type="InterPro" id="IPR032675">
    <property type="entry name" value="LRR_dom_sf"/>
</dbReference>
<proteinExistence type="predicted"/>
<gene>
    <name evidence="1" type="ORF">HanXRQr2_Chr16g0764851</name>
</gene>
<dbReference type="EMBL" id="MNCJ02000331">
    <property type="protein sequence ID" value="KAF5761416.1"/>
    <property type="molecule type" value="Genomic_DNA"/>
</dbReference>
<reference evidence="1" key="2">
    <citation type="submission" date="2020-06" db="EMBL/GenBank/DDBJ databases">
        <title>Helianthus annuus Genome sequencing and assembly Release 2.</title>
        <authorList>
            <person name="Gouzy J."/>
            <person name="Langlade N."/>
            <person name="Munos S."/>
        </authorList>
    </citation>
    <scope>NUCLEOTIDE SEQUENCE</scope>
    <source>
        <tissue evidence="1">Leaves</tissue>
    </source>
</reference>
<dbReference type="Proteomes" id="UP000215914">
    <property type="component" value="Unassembled WGS sequence"/>
</dbReference>
<protein>
    <submittedName>
        <fullName evidence="1">Leucine-rich repeat domain superfamily</fullName>
    </submittedName>
</protein>
<dbReference type="Gene3D" id="3.80.10.10">
    <property type="entry name" value="Ribonuclease Inhibitor"/>
    <property type="match status" value="1"/>
</dbReference>
<dbReference type="Gramene" id="mRNA:HanXRQr2_Chr16g0764851">
    <property type="protein sequence ID" value="mRNA:HanXRQr2_Chr16g0764851"/>
    <property type="gene ID" value="HanXRQr2_Chr16g0764851"/>
</dbReference>
<keyword evidence="2" id="KW-1185">Reference proteome</keyword>
<evidence type="ECO:0000313" key="2">
    <source>
        <dbReference type="Proteomes" id="UP000215914"/>
    </source>
</evidence>
<accession>A0A9K3DTU4</accession>
<reference evidence="1" key="1">
    <citation type="journal article" date="2017" name="Nature">
        <title>The sunflower genome provides insights into oil metabolism, flowering and Asterid evolution.</title>
        <authorList>
            <person name="Badouin H."/>
            <person name="Gouzy J."/>
            <person name="Grassa C.J."/>
            <person name="Murat F."/>
            <person name="Staton S.E."/>
            <person name="Cottret L."/>
            <person name="Lelandais-Briere C."/>
            <person name="Owens G.L."/>
            <person name="Carrere S."/>
            <person name="Mayjonade B."/>
            <person name="Legrand L."/>
            <person name="Gill N."/>
            <person name="Kane N.C."/>
            <person name="Bowers J.E."/>
            <person name="Hubner S."/>
            <person name="Bellec A."/>
            <person name="Berard A."/>
            <person name="Berges H."/>
            <person name="Blanchet N."/>
            <person name="Boniface M.C."/>
            <person name="Brunel D."/>
            <person name="Catrice O."/>
            <person name="Chaidir N."/>
            <person name="Claudel C."/>
            <person name="Donnadieu C."/>
            <person name="Faraut T."/>
            <person name="Fievet G."/>
            <person name="Helmstetter N."/>
            <person name="King M."/>
            <person name="Knapp S.J."/>
            <person name="Lai Z."/>
            <person name="Le Paslier M.C."/>
            <person name="Lippi Y."/>
            <person name="Lorenzon L."/>
            <person name="Mandel J.R."/>
            <person name="Marage G."/>
            <person name="Marchand G."/>
            <person name="Marquand E."/>
            <person name="Bret-Mestries E."/>
            <person name="Morien E."/>
            <person name="Nambeesan S."/>
            <person name="Nguyen T."/>
            <person name="Pegot-Espagnet P."/>
            <person name="Pouilly N."/>
            <person name="Raftis F."/>
            <person name="Sallet E."/>
            <person name="Schiex T."/>
            <person name="Thomas J."/>
            <person name="Vandecasteele C."/>
            <person name="Vares D."/>
            <person name="Vear F."/>
            <person name="Vautrin S."/>
            <person name="Crespi M."/>
            <person name="Mangin B."/>
            <person name="Burke J.M."/>
            <person name="Salse J."/>
            <person name="Munos S."/>
            <person name="Vincourt P."/>
            <person name="Rieseberg L.H."/>
            <person name="Langlade N.B."/>
        </authorList>
    </citation>
    <scope>NUCLEOTIDE SEQUENCE</scope>
    <source>
        <tissue evidence="1">Leaves</tissue>
    </source>
</reference>
<dbReference type="SUPFAM" id="SSF52047">
    <property type="entry name" value="RNI-like"/>
    <property type="match status" value="1"/>
</dbReference>
<organism evidence="1 2">
    <name type="scientific">Helianthus annuus</name>
    <name type="common">Common sunflower</name>
    <dbReference type="NCBI Taxonomy" id="4232"/>
    <lineage>
        <taxon>Eukaryota</taxon>
        <taxon>Viridiplantae</taxon>
        <taxon>Streptophyta</taxon>
        <taxon>Embryophyta</taxon>
        <taxon>Tracheophyta</taxon>
        <taxon>Spermatophyta</taxon>
        <taxon>Magnoliopsida</taxon>
        <taxon>eudicotyledons</taxon>
        <taxon>Gunneridae</taxon>
        <taxon>Pentapetalae</taxon>
        <taxon>asterids</taxon>
        <taxon>campanulids</taxon>
        <taxon>Asterales</taxon>
        <taxon>Asteraceae</taxon>
        <taxon>Asteroideae</taxon>
        <taxon>Heliantheae alliance</taxon>
        <taxon>Heliantheae</taxon>
        <taxon>Helianthus</taxon>
    </lineage>
</organism>
<sequence>MLSLELCDLGNMRIMSSSTIFELVGSLPKLQELHLGFHECTLRECGAKKRFPTVFPCLKVLKLSAICLDNGMKLSCAFELIRSFPNLQTLEVAREIDNASTSAICSPEVDYKTTRLLHLRSVMFENLKGSENELCLIKYLLACSPFLKKIDFR</sequence>
<dbReference type="AlphaFoldDB" id="A0A9K3DTU4"/>
<name>A0A9K3DTU4_HELAN</name>